<dbReference type="STRING" id="59925.EU91_0272"/>
<dbReference type="eggNOG" id="COG4243">
    <property type="taxonomic scope" value="Bacteria"/>
</dbReference>
<dbReference type="Proteomes" id="UP000030598">
    <property type="component" value="Unassembled WGS sequence"/>
</dbReference>
<comment type="caution">
    <text evidence="12">The sequence shown here is derived from an EMBL/GenBank/DDBJ whole genome shotgun (WGS) entry which is preliminary data.</text>
</comment>
<accession>A0A0A1ZIH8</accession>
<dbReference type="CDD" id="cd12916">
    <property type="entry name" value="VKOR_1"/>
    <property type="match status" value="1"/>
</dbReference>
<dbReference type="InterPro" id="IPR012932">
    <property type="entry name" value="VKOR"/>
</dbReference>
<evidence type="ECO:0000256" key="2">
    <source>
        <dbReference type="ARBA" id="ARBA00006214"/>
    </source>
</evidence>
<sequence>MALKTLNRRNKKDLKWPKIIIAILSTIGLVDTGSITLKNWGLFTSLSCPGIKNGCETVLNSPWGTLFENNQVNIPLSLAGFITYLSIIIITIILSLNLISPKEKLNKFLWWLVFLISCASSTFSFLLINIMFFKIQAYCFFCILSAILSFSIFIISMIGAKFESREPMIFRGFIVAISVLLGGLIWSTNVDPSNAIDVANPIENVSPIITTSSSPQKVKFAKFLNESNIVMYSAYWCPHCHDQKQLFGREAVKELKVVECAKDGKDNEYELCQTKGISGFPSWEINGEIISGTRDLNELATKTNYPGDLNF</sequence>
<feature type="transmembrane region" description="Helical" evidence="10">
    <location>
        <begin position="168"/>
        <end position="186"/>
    </location>
</feature>
<dbReference type="SMART" id="SM00756">
    <property type="entry name" value="VKc"/>
    <property type="match status" value="1"/>
</dbReference>
<protein>
    <submittedName>
        <fullName evidence="12">Putative membrane protein</fullName>
    </submittedName>
</protein>
<evidence type="ECO:0000256" key="6">
    <source>
        <dbReference type="ARBA" id="ARBA00023002"/>
    </source>
</evidence>
<evidence type="ECO:0000256" key="1">
    <source>
        <dbReference type="ARBA" id="ARBA00004141"/>
    </source>
</evidence>
<evidence type="ECO:0000256" key="3">
    <source>
        <dbReference type="ARBA" id="ARBA00022692"/>
    </source>
</evidence>
<dbReference type="EMBL" id="JNAH01000003">
    <property type="protein sequence ID" value="KGF88341.1"/>
    <property type="molecule type" value="Genomic_DNA"/>
</dbReference>
<dbReference type="InterPro" id="IPR017937">
    <property type="entry name" value="Thioredoxin_CS"/>
</dbReference>
<evidence type="ECO:0000313" key="12">
    <source>
        <dbReference type="EMBL" id="KGF88341.1"/>
    </source>
</evidence>
<dbReference type="Pfam" id="PF07884">
    <property type="entry name" value="VKOR"/>
    <property type="match status" value="1"/>
</dbReference>
<dbReference type="PROSITE" id="PS51354">
    <property type="entry name" value="GLUTAREDOXIN_2"/>
    <property type="match status" value="1"/>
</dbReference>
<evidence type="ECO:0000256" key="7">
    <source>
        <dbReference type="ARBA" id="ARBA00023136"/>
    </source>
</evidence>
<dbReference type="PANTHER" id="PTHR34573:SF1">
    <property type="entry name" value="VITAMIN K EPOXIDE REDUCTASE DOMAIN-CONTAINING PROTEIN"/>
    <property type="match status" value="1"/>
</dbReference>
<evidence type="ECO:0000256" key="9">
    <source>
        <dbReference type="ARBA" id="ARBA00023284"/>
    </source>
</evidence>
<dbReference type="PROSITE" id="PS00194">
    <property type="entry name" value="THIOREDOXIN_1"/>
    <property type="match status" value="1"/>
</dbReference>
<dbReference type="Gene3D" id="1.20.1440.130">
    <property type="entry name" value="VKOR domain"/>
    <property type="match status" value="1"/>
</dbReference>
<dbReference type="InterPro" id="IPR044698">
    <property type="entry name" value="VKOR/LTO1"/>
</dbReference>
<reference evidence="13" key="1">
    <citation type="journal article" date="2014" name="Sci. Data">
        <title>Genomes of diverse isolates of the marine cyanobacterium Prochlorococcus.</title>
        <authorList>
            <person name="Biller S."/>
            <person name="Berube P."/>
            <person name="Thompson J."/>
            <person name="Kelly L."/>
            <person name="Roggensack S."/>
            <person name="Awad L."/>
            <person name="Roache-Johnson K."/>
            <person name="Ding H."/>
            <person name="Giovannoni S.J."/>
            <person name="Moore L.R."/>
            <person name="Chisholm S.W."/>
        </authorList>
    </citation>
    <scope>NUCLEOTIDE SEQUENCE [LARGE SCALE GENOMIC DNA]</scope>
    <source>
        <strain evidence="13">GP2</strain>
    </source>
</reference>
<dbReference type="InterPro" id="IPR038354">
    <property type="entry name" value="VKOR_sf"/>
</dbReference>
<keyword evidence="6" id="KW-0560">Oxidoreductase</keyword>
<dbReference type="SUPFAM" id="SSF52833">
    <property type="entry name" value="Thioredoxin-like"/>
    <property type="match status" value="1"/>
</dbReference>
<dbReference type="RefSeq" id="WP_032523882.1">
    <property type="nucleotide sequence ID" value="NZ_CP138934.1"/>
</dbReference>
<organism evidence="12 13">
    <name type="scientific">Prochlorococcus marinus str. GP2</name>
    <dbReference type="NCBI Taxonomy" id="59925"/>
    <lineage>
        <taxon>Bacteria</taxon>
        <taxon>Bacillati</taxon>
        <taxon>Cyanobacteriota</taxon>
        <taxon>Cyanophyceae</taxon>
        <taxon>Synechococcales</taxon>
        <taxon>Prochlorococcaceae</taxon>
        <taxon>Prochlorococcus</taxon>
    </lineage>
</organism>
<feature type="domain" description="Vitamin K epoxide reductase" evidence="11">
    <location>
        <begin position="14"/>
        <end position="160"/>
    </location>
</feature>
<feature type="transmembrane region" description="Helical" evidence="10">
    <location>
        <begin position="135"/>
        <end position="156"/>
    </location>
</feature>
<dbReference type="Gene3D" id="3.40.30.10">
    <property type="entry name" value="Glutaredoxin"/>
    <property type="match status" value="1"/>
</dbReference>
<keyword evidence="4" id="KW-0874">Quinone</keyword>
<dbReference type="PANTHER" id="PTHR34573">
    <property type="entry name" value="VKC DOMAIN-CONTAINING PROTEIN"/>
    <property type="match status" value="1"/>
</dbReference>
<comment type="similarity">
    <text evidence="2">Belongs to the VKOR family.</text>
</comment>
<evidence type="ECO:0000256" key="8">
    <source>
        <dbReference type="ARBA" id="ARBA00023157"/>
    </source>
</evidence>
<dbReference type="GO" id="GO:0048038">
    <property type="term" value="F:quinone binding"/>
    <property type="evidence" value="ECO:0007669"/>
    <property type="project" value="UniProtKB-KW"/>
</dbReference>
<keyword evidence="3 10" id="KW-0812">Transmembrane</keyword>
<evidence type="ECO:0000259" key="11">
    <source>
        <dbReference type="SMART" id="SM00756"/>
    </source>
</evidence>
<dbReference type="eggNOG" id="COG0526">
    <property type="taxonomic scope" value="Bacteria"/>
</dbReference>
<dbReference type="AlphaFoldDB" id="A0A0A1ZIH8"/>
<keyword evidence="8" id="KW-1015">Disulfide bond</keyword>
<dbReference type="OrthoDB" id="185994at2"/>
<feature type="transmembrane region" description="Helical" evidence="10">
    <location>
        <begin position="74"/>
        <end position="96"/>
    </location>
</feature>
<evidence type="ECO:0000256" key="5">
    <source>
        <dbReference type="ARBA" id="ARBA00022989"/>
    </source>
</evidence>
<gene>
    <name evidence="12" type="ORF">EU91_0272</name>
</gene>
<proteinExistence type="inferred from homology"/>
<name>A0A0A1ZIH8_PROMR</name>
<feature type="transmembrane region" description="Helical" evidence="10">
    <location>
        <begin position="108"/>
        <end position="129"/>
    </location>
</feature>
<dbReference type="InterPro" id="IPR036249">
    <property type="entry name" value="Thioredoxin-like_sf"/>
</dbReference>
<comment type="subcellular location">
    <subcellularLocation>
        <location evidence="1">Membrane</location>
        <topology evidence="1">Multi-pass membrane protein</topology>
    </subcellularLocation>
</comment>
<dbReference type="GO" id="GO:0016491">
    <property type="term" value="F:oxidoreductase activity"/>
    <property type="evidence" value="ECO:0007669"/>
    <property type="project" value="UniProtKB-KW"/>
</dbReference>
<evidence type="ECO:0000313" key="13">
    <source>
        <dbReference type="Proteomes" id="UP000030598"/>
    </source>
</evidence>
<keyword evidence="9" id="KW-0676">Redox-active center</keyword>
<evidence type="ECO:0000256" key="10">
    <source>
        <dbReference type="SAM" id="Phobius"/>
    </source>
</evidence>
<keyword evidence="7 10" id="KW-0472">Membrane</keyword>
<keyword evidence="5 10" id="KW-1133">Transmembrane helix</keyword>
<evidence type="ECO:0000256" key="4">
    <source>
        <dbReference type="ARBA" id="ARBA00022719"/>
    </source>
</evidence>
<dbReference type="GO" id="GO:0016020">
    <property type="term" value="C:membrane"/>
    <property type="evidence" value="ECO:0007669"/>
    <property type="project" value="UniProtKB-SubCell"/>
</dbReference>